<sequence>MDFEWLLESILAGIAELSLLEVIAVFFGIASVIYSIKKNILVFPTGIISTIIYIYICLKYKLYADMGINFYYTAMSIYGWYLWSRPATSNGELPVTWLSNSGIVKSIGLLLVSYLALYLTLANFTDSDVPYWDSFTTATAFVGMWLMAKKKVENWIAWIITDLVSVPLYWYKGLPLTAFQFLFFTVLATIGLFSWIKSAKKTTAYAS</sequence>
<evidence type="ECO:0000256" key="3">
    <source>
        <dbReference type="ARBA" id="ARBA00006669"/>
    </source>
</evidence>
<keyword evidence="12" id="KW-1185">Reference proteome</keyword>
<dbReference type="EMBL" id="FTOP01000001">
    <property type="protein sequence ID" value="SIS51678.1"/>
    <property type="molecule type" value="Genomic_DNA"/>
</dbReference>
<dbReference type="STRING" id="529505.SAMN05421761_101202"/>
<comment type="similarity">
    <text evidence="3">Belongs to the nicotinamide ribonucleoside (NR) uptake permease (TC 4.B.1) family.</text>
</comment>
<feature type="transmembrane region" description="Helical" evidence="10">
    <location>
        <begin position="12"/>
        <end position="33"/>
    </location>
</feature>
<dbReference type="RefSeq" id="WP_076497651.1">
    <property type="nucleotide sequence ID" value="NZ_FTOP01000001.1"/>
</dbReference>
<gene>
    <name evidence="11" type="ORF">SAMN05421761_101202</name>
</gene>
<dbReference type="OrthoDB" id="9791248at2"/>
<evidence type="ECO:0000313" key="11">
    <source>
        <dbReference type="EMBL" id="SIS51678.1"/>
    </source>
</evidence>
<feature type="transmembrane region" description="Helical" evidence="10">
    <location>
        <begin position="177"/>
        <end position="196"/>
    </location>
</feature>
<keyword evidence="9 10" id="KW-0472">Membrane</keyword>
<protein>
    <recommendedName>
        <fullName evidence="4">Nicotinamide riboside transporter PnuC</fullName>
    </recommendedName>
</protein>
<evidence type="ECO:0000256" key="1">
    <source>
        <dbReference type="ARBA" id="ARBA00002672"/>
    </source>
</evidence>
<keyword evidence="8 10" id="KW-1133">Transmembrane helix</keyword>
<dbReference type="Pfam" id="PF04973">
    <property type="entry name" value="NMN_transporter"/>
    <property type="match status" value="1"/>
</dbReference>
<evidence type="ECO:0000256" key="5">
    <source>
        <dbReference type="ARBA" id="ARBA00022448"/>
    </source>
</evidence>
<organism evidence="11 12">
    <name type="scientific">Belliella pelovolcani</name>
    <dbReference type="NCBI Taxonomy" id="529505"/>
    <lineage>
        <taxon>Bacteria</taxon>
        <taxon>Pseudomonadati</taxon>
        <taxon>Bacteroidota</taxon>
        <taxon>Cytophagia</taxon>
        <taxon>Cytophagales</taxon>
        <taxon>Cyclobacteriaceae</taxon>
        <taxon>Belliella</taxon>
    </lineage>
</organism>
<dbReference type="NCBIfam" id="TIGR01528">
    <property type="entry name" value="NMN_trans_PnuC"/>
    <property type="match status" value="1"/>
</dbReference>
<keyword evidence="6" id="KW-1003">Cell membrane</keyword>
<dbReference type="AlphaFoldDB" id="A0A1N7JQP0"/>
<keyword evidence="5" id="KW-0813">Transport</keyword>
<comment type="function">
    <text evidence="1">Required for nicotinamide riboside transport across the inner membrane.</text>
</comment>
<evidence type="ECO:0000256" key="10">
    <source>
        <dbReference type="SAM" id="Phobius"/>
    </source>
</evidence>
<evidence type="ECO:0000256" key="9">
    <source>
        <dbReference type="ARBA" id="ARBA00023136"/>
    </source>
</evidence>
<feature type="transmembrane region" description="Helical" evidence="10">
    <location>
        <begin position="40"/>
        <end position="56"/>
    </location>
</feature>
<evidence type="ECO:0000256" key="6">
    <source>
        <dbReference type="ARBA" id="ARBA00022475"/>
    </source>
</evidence>
<dbReference type="PANTHER" id="PTHR36122">
    <property type="entry name" value="NICOTINAMIDE RIBOSIDE TRANSPORTER PNUC"/>
    <property type="match status" value="1"/>
</dbReference>
<dbReference type="PANTHER" id="PTHR36122:SF2">
    <property type="entry name" value="NICOTINAMIDE RIBOSIDE TRANSPORTER PNUC"/>
    <property type="match status" value="1"/>
</dbReference>
<feature type="transmembrane region" description="Helical" evidence="10">
    <location>
        <begin position="95"/>
        <end position="117"/>
    </location>
</feature>
<feature type="transmembrane region" description="Helical" evidence="10">
    <location>
        <begin position="155"/>
        <end position="171"/>
    </location>
</feature>
<accession>A0A1N7JQP0</accession>
<proteinExistence type="inferred from homology"/>
<dbReference type="InterPro" id="IPR006419">
    <property type="entry name" value="NMN_transpt_PnuC"/>
</dbReference>
<name>A0A1N7JQP0_9BACT</name>
<evidence type="ECO:0000256" key="4">
    <source>
        <dbReference type="ARBA" id="ARBA00017522"/>
    </source>
</evidence>
<dbReference type="GO" id="GO:0005886">
    <property type="term" value="C:plasma membrane"/>
    <property type="evidence" value="ECO:0007669"/>
    <property type="project" value="UniProtKB-SubCell"/>
</dbReference>
<keyword evidence="7 10" id="KW-0812">Transmembrane</keyword>
<feature type="transmembrane region" description="Helical" evidence="10">
    <location>
        <begin position="62"/>
        <end position="83"/>
    </location>
</feature>
<feature type="transmembrane region" description="Helical" evidence="10">
    <location>
        <begin position="129"/>
        <end position="148"/>
    </location>
</feature>
<evidence type="ECO:0000256" key="8">
    <source>
        <dbReference type="ARBA" id="ARBA00022989"/>
    </source>
</evidence>
<comment type="subcellular location">
    <subcellularLocation>
        <location evidence="2">Cell membrane</location>
        <topology evidence="2">Multi-pass membrane protein</topology>
    </subcellularLocation>
</comment>
<dbReference type="Proteomes" id="UP000186026">
    <property type="component" value="Unassembled WGS sequence"/>
</dbReference>
<dbReference type="GO" id="GO:0034257">
    <property type="term" value="F:nicotinamide riboside transmembrane transporter activity"/>
    <property type="evidence" value="ECO:0007669"/>
    <property type="project" value="InterPro"/>
</dbReference>
<evidence type="ECO:0000256" key="2">
    <source>
        <dbReference type="ARBA" id="ARBA00004651"/>
    </source>
</evidence>
<evidence type="ECO:0000256" key="7">
    <source>
        <dbReference type="ARBA" id="ARBA00022692"/>
    </source>
</evidence>
<reference evidence="12" key="1">
    <citation type="submission" date="2017-01" db="EMBL/GenBank/DDBJ databases">
        <authorList>
            <person name="Varghese N."/>
            <person name="Submissions S."/>
        </authorList>
    </citation>
    <scope>NUCLEOTIDE SEQUENCE [LARGE SCALE GENOMIC DNA]</scope>
    <source>
        <strain evidence="12">DSM 46698</strain>
    </source>
</reference>
<evidence type="ECO:0000313" key="12">
    <source>
        <dbReference type="Proteomes" id="UP000186026"/>
    </source>
</evidence>